<dbReference type="AlphaFoldDB" id="A0A7K0DBB2"/>
<evidence type="ECO:0000313" key="1">
    <source>
        <dbReference type="EMBL" id="MQY23017.1"/>
    </source>
</evidence>
<dbReference type="EMBL" id="WEGK01000016">
    <property type="protein sequence ID" value="MQY23017.1"/>
    <property type="molecule type" value="Genomic_DNA"/>
</dbReference>
<name>A0A7K0DBB2_9NOCA</name>
<keyword evidence="2" id="KW-1185">Reference proteome</keyword>
<sequence>MREKRAGESATAAFIDFSVKNSLFLSKWIEFGWPLGGAFGGALCGVFGGVVKPPHPAAVKRLVGVAALGSGNPGIMPPQEWRDMIRGPNPRRVVVTRMASIHPWLSVDRFVSCRFSLNFIYLFIFLFSPCAAEGCLKCSARFISDLLCRVFVESDDFGEKCFWNGVVCVWRVELPSVRSEIRRGTESAIATALVLCGYSRFPCAVRYSGVSPAEPI</sequence>
<accession>A0A7K0DBB2</accession>
<proteinExistence type="predicted"/>
<evidence type="ECO:0000313" key="2">
    <source>
        <dbReference type="Proteomes" id="UP000438448"/>
    </source>
</evidence>
<organism evidence="1 2">
    <name type="scientific">Nocardia macrotermitis</name>
    <dbReference type="NCBI Taxonomy" id="2585198"/>
    <lineage>
        <taxon>Bacteria</taxon>
        <taxon>Bacillati</taxon>
        <taxon>Actinomycetota</taxon>
        <taxon>Actinomycetes</taxon>
        <taxon>Mycobacteriales</taxon>
        <taxon>Nocardiaceae</taxon>
        <taxon>Nocardia</taxon>
    </lineage>
</organism>
<reference evidence="1 2" key="1">
    <citation type="submission" date="2019-10" db="EMBL/GenBank/DDBJ databases">
        <title>Nocardia macrotermitis sp. nov. and Nocardia aurantia sp. nov., isolated from the gut of fungus growing-termite Macrotermes natalensis.</title>
        <authorList>
            <person name="Benndorf R."/>
            <person name="Schwitalla J."/>
            <person name="Martin K."/>
            <person name="De Beer W."/>
            <person name="Kaster A.-K."/>
            <person name="Vollmers J."/>
            <person name="Poulsen M."/>
            <person name="Beemelmanns C."/>
        </authorList>
    </citation>
    <scope>NUCLEOTIDE SEQUENCE [LARGE SCALE GENOMIC DNA]</scope>
    <source>
        <strain evidence="1 2">RB20</strain>
    </source>
</reference>
<dbReference type="Proteomes" id="UP000438448">
    <property type="component" value="Unassembled WGS sequence"/>
</dbReference>
<comment type="caution">
    <text evidence="1">The sequence shown here is derived from an EMBL/GenBank/DDBJ whole genome shotgun (WGS) entry which is preliminary data.</text>
</comment>
<gene>
    <name evidence="1" type="ORF">NRB20_61420</name>
</gene>
<protein>
    <submittedName>
        <fullName evidence="1">Uncharacterized protein</fullName>
    </submittedName>
</protein>